<name>A0ABY6TCW9_9CORY</name>
<keyword evidence="2" id="KW-1185">Reference proteome</keyword>
<dbReference type="Proteomes" id="UP000280707">
    <property type="component" value="Chromosome"/>
</dbReference>
<reference evidence="1 2" key="1">
    <citation type="submission" date="2018-12" db="EMBL/GenBank/DDBJ databases">
        <authorList>
            <consortium name="Pathogen Informatics"/>
        </authorList>
    </citation>
    <scope>NUCLEOTIDE SEQUENCE [LARGE SCALE GENOMIC DNA]</scope>
    <source>
        <strain evidence="1 2">NCTC934</strain>
    </source>
</reference>
<protein>
    <submittedName>
        <fullName evidence="1">Uncharacterized protein</fullName>
    </submittedName>
</protein>
<organism evidence="1 2">
    <name type="scientific">Corynebacterium segmentosum</name>
    <dbReference type="NCBI Taxonomy" id="43990"/>
    <lineage>
        <taxon>Bacteria</taxon>
        <taxon>Bacillati</taxon>
        <taxon>Actinomycetota</taxon>
        <taxon>Actinomycetes</taxon>
        <taxon>Mycobacteriales</taxon>
        <taxon>Corynebacteriaceae</taxon>
        <taxon>Corynebacterium</taxon>
    </lineage>
</organism>
<dbReference type="RefSeq" id="WP_126318773.1">
    <property type="nucleotide sequence ID" value="NZ_LR134408.1"/>
</dbReference>
<evidence type="ECO:0000313" key="2">
    <source>
        <dbReference type="Proteomes" id="UP000280707"/>
    </source>
</evidence>
<gene>
    <name evidence="1" type="ORF">NCTC934_00919</name>
</gene>
<proteinExistence type="predicted"/>
<sequence>MASTSLGFNIPSEETIALFDFDVLIDGYSLQTAESSRQVEWTPSASVEIQAEVDISLKEALSTASLINDKQEVVGILGLVLTWKSTRTNLHGATAPIEVVDGLNRISTVLDGSVLGGDLQVSTQVILLANLDPDSTPLAAHKLGSRLWSSSYSVALEGTGSQFPVSFLDFKNFHGLPDKALWKIEVQGDLEAHASSAVRLKLNSSHPRIQKYLADVNSSTNEDLAFQLRVASVTQMLAFAYLQDIPQLQQYAVEDESTLAAILQTTHDTYFPNITLEENSEKFKESPGWLEAELQSAMYKKKD</sequence>
<accession>A0ABY6TCW9</accession>
<dbReference type="EMBL" id="LR134408">
    <property type="protein sequence ID" value="VEH72645.1"/>
    <property type="molecule type" value="Genomic_DNA"/>
</dbReference>
<evidence type="ECO:0000313" key="1">
    <source>
        <dbReference type="EMBL" id="VEH72645.1"/>
    </source>
</evidence>